<organism evidence="4 5">
    <name type="scientific">Nostoc cf. edaphicum LEGE 07299</name>
    <dbReference type="NCBI Taxonomy" id="2777974"/>
    <lineage>
        <taxon>Bacteria</taxon>
        <taxon>Bacillati</taxon>
        <taxon>Cyanobacteriota</taxon>
        <taxon>Cyanophyceae</taxon>
        <taxon>Nostocales</taxon>
        <taxon>Nostocaceae</taxon>
        <taxon>Nostoc</taxon>
    </lineage>
</organism>
<keyword evidence="5" id="KW-1185">Reference proteome</keyword>
<dbReference type="SMART" id="SM01294">
    <property type="entry name" value="PKS_PP_betabranch"/>
    <property type="match status" value="1"/>
</dbReference>
<dbReference type="SUPFAM" id="SSF47336">
    <property type="entry name" value="ACP-like"/>
    <property type="match status" value="1"/>
</dbReference>
<evidence type="ECO:0000313" key="5">
    <source>
        <dbReference type="Proteomes" id="UP000647836"/>
    </source>
</evidence>
<feature type="domain" description="Carrier" evidence="3">
    <location>
        <begin position="25"/>
        <end position="99"/>
    </location>
</feature>
<dbReference type="Gene3D" id="1.10.1200.10">
    <property type="entry name" value="ACP-like"/>
    <property type="match status" value="1"/>
</dbReference>
<keyword evidence="1" id="KW-0596">Phosphopantetheine</keyword>
<dbReference type="PROSITE" id="PS50075">
    <property type="entry name" value="CARRIER"/>
    <property type="match status" value="1"/>
</dbReference>
<dbReference type="InterPro" id="IPR036736">
    <property type="entry name" value="ACP-like_sf"/>
</dbReference>
<dbReference type="RefSeq" id="WP_194043728.1">
    <property type="nucleotide sequence ID" value="NZ_JADEXF010000312.1"/>
</dbReference>
<evidence type="ECO:0000256" key="2">
    <source>
        <dbReference type="ARBA" id="ARBA00022553"/>
    </source>
</evidence>
<dbReference type="SMART" id="SM00823">
    <property type="entry name" value="PKS_PP"/>
    <property type="match status" value="1"/>
</dbReference>
<protein>
    <submittedName>
        <fullName evidence="4">Acyl carrier protein</fullName>
    </submittedName>
</protein>
<dbReference type="Proteomes" id="UP000647836">
    <property type="component" value="Unassembled WGS sequence"/>
</dbReference>
<gene>
    <name evidence="4" type="ORF">IQ229_11325</name>
</gene>
<dbReference type="EMBL" id="JADEXF010000312">
    <property type="protein sequence ID" value="MBE9105511.1"/>
    <property type="molecule type" value="Genomic_DNA"/>
</dbReference>
<dbReference type="InterPro" id="IPR020806">
    <property type="entry name" value="PKS_PP-bd"/>
</dbReference>
<sequence>MERKNLQIDSTLKASEVLKTKGTVAEIKAWLISYLAAALEIPSDEIDITLPLNSYGLDSSAAVSLTGDLGDFLECQLEPDLLIDYPTIEALAQHLGDIEEIIL</sequence>
<evidence type="ECO:0000259" key="3">
    <source>
        <dbReference type="PROSITE" id="PS50075"/>
    </source>
</evidence>
<dbReference type="InterPro" id="IPR009081">
    <property type="entry name" value="PP-bd_ACP"/>
</dbReference>
<name>A0ABR9TYL7_9NOSO</name>
<evidence type="ECO:0000313" key="4">
    <source>
        <dbReference type="EMBL" id="MBE9105511.1"/>
    </source>
</evidence>
<proteinExistence type="predicted"/>
<keyword evidence="2" id="KW-0597">Phosphoprotein</keyword>
<dbReference type="Pfam" id="PF00550">
    <property type="entry name" value="PP-binding"/>
    <property type="match status" value="1"/>
</dbReference>
<comment type="caution">
    <text evidence="4">The sequence shown here is derived from an EMBL/GenBank/DDBJ whole genome shotgun (WGS) entry which is preliminary data.</text>
</comment>
<accession>A0ABR9TYL7</accession>
<reference evidence="4 5" key="1">
    <citation type="submission" date="2020-10" db="EMBL/GenBank/DDBJ databases">
        <authorList>
            <person name="Castelo-Branco R."/>
            <person name="Eusebio N."/>
            <person name="Adriana R."/>
            <person name="Vieira A."/>
            <person name="Brugerolle De Fraissinette N."/>
            <person name="Rezende De Castro R."/>
            <person name="Schneider M.P."/>
            <person name="Vasconcelos V."/>
            <person name="Leao P.N."/>
        </authorList>
    </citation>
    <scope>NUCLEOTIDE SEQUENCE [LARGE SCALE GENOMIC DNA]</scope>
    <source>
        <strain evidence="4 5">LEGE 07299</strain>
    </source>
</reference>
<evidence type="ECO:0000256" key="1">
    <source>
        <dbReference type="ARBA" id="ARBA00022450"/>
    </source>
</evidence>